<reference evidence="2 3" key="1">
    <citation type="journal article" date="2014" name="BMC Genomics">
        <title>Comparison of environmental and isolate Sulfobacillus genomes reveals diverse carbon, sulfur, nitrogen, and hydrogen metabolisms.</title>
        <authorList>
            <person name="Justice N.B."/>
            <person name="Norman A."/>
            <person name="Brown C.T."/>
            <person name="Singh A."/>
            <person name="Thomas B.C."/>
            <person name="Banfield J.F."/>
        </authorList>
    </citation>
    <scope>NUCLEOTIDE SEQUENCE [LARGE SCALE GENOMIC DNA]</scope>
    <source>
        <strain evidence="2">AMDSBA3</strain>
    </source>
</reference>
<feature type="domain" description="Glycosyltransferase 2-like" evidence="1">
    <location>
        <begin position="7"/>
        <end position="119"/>
    </location>
</feature>
<protein>
    <recommendedName>
        <fullName evidence="1">Glycosyltransferase 2-like domain-containing protein</fullName>
    </recommendedName>
</protein>
<dbReference type="SUPFAM" id="SSF53448">
    <property type="entry name" value="Nucleotide-diphospho-sugar transferases"/>
    <property type="match status" value="1"/>
</dbReference>
<dbReference type="CDD" id="cd00761">
    <property type="entry name" value="Glyco_tranf_GTA_type"/>
    <property type="match status" value="1"/>
</dbReference>
<evidence type="ECO:0000259" key="1">
    <source>
        <dbReference type="Pfam" id="PF00535"/>
    </source>
</evidence>
<dbReference type="PANTHER" id="PTHR22916">
    <property type="entry name" value="GLYCOSYLTRANSFERASE"/>
    <property type="match status" value="1"/>
</dbReference>
<dbReference type="Pfam" id="PF00535">
    <property type="entry name" value="Glycos_transf_2"/>
    <property type="match status" value="1"/>
</dbReference>
<dbReference type="Proteomes" id="UP000241848">
    <property type="component" value="Unassembled WGS sequence"/>
</dbReference>
<evidence type="ECO:0000313" key="2">
    <source>
        <dbReference type="EMBL" id="PSR23976.1"/>
    </source>
</evidence>
<dbReference type="InterPro" id="IPR029044">
    <property type="entry name" value="Nucleotide-diphossugar_trans"/>
</dbReference>
<sequence>MQKPVVTIISPTYNHARWISACIDSVIHQSYQQWELILVDDASVDQTETIVREYCRTDPRIRYIRHRVNYGPLRLADTYNDAFRQAQGDFIAILEGDDLWPPYKLQTQVEWNLADPLLCLSCGAVQQIGEASAVFRVPKKFRGTITTEALLEGILLRRIFPGPVTTMISRTCLENIGGFQSAPMFPATDLPTFLKLLTCKGHVRCENLVLGYWRIQPEQITQHYFETMDAIGLKLKLESAHESAFAINPSQVRRAHRPVTMRTKFRHLRRSLKDHDQKTAYHLARRLLLRGSLKQRMLAAYALILAFVGSDMEQLIKTSLWIKNNILNRRHTWDQVNQEPWQARSRHQSDTGLW</sequence>
<dbReference type="PANTHER" id="PTHR22916:SF3">
    <property type="entry name" value="UDP-GLCNAC:BETAGAL BETA-1,3-N-ACETYLGLUCOSAMINYLTRANSFERASE-LIKE PROTEIN 1"/>
    <property type="match status" value="1"/>
</dbReference>
<dbReference type="EMBL" id="PXYV01000002">
    <property type="protein sequence ID" value="PSR23976.1"/>
    <property type="molecule type" value="Genomic_DNA"/>
</dbReference>
<dbReference type="InterPro" id="IPR001173">
    <property type="entry name" value="Glyco_trans_2-like"/>
</dbReference>
<proteinExistence type="predicted"/>
<comment type="caution">
    <text evidence="2">The sequence shown here is derived from an EMBL/GenBank/DDBJ whole genome shotgun (WGS) entry which is preliminary data.</text>
</comment>
<dbReference type="GO" id="GO:0016758">
    <property type="term" value="F:hexosyltransferase activity"/>
    <property type="evidence" value="ECO:0007669"/>
    <property type="project" value="UniProtKB-ARBA"/>
</dbReference>
<dbReference type="AlphaFoldDB" id="A0A2T2WP24"/>
<name>A0A2T2WP24_9FIRM</name>
<gene>
    <name evidence="2" type="ORF">C7B45_01435</name>
</gene>
<evidence type="ECO:0000313" key="3">
    <source>
        <dbReference type="Proteomes" id="UP000241848"/>
    </source>
</evidence>
<organism evidence="2 3">
    <name type="scientific">Sulfobacillus acidophilus</name>
    <dbReference type="NCBI Taxonomy" id="53633"/>
    <lineage>
        <taxon>Bacteria</taxon>
        <taxon>Bacillati</taxon>
        <taxon>Bacillota</taxon>
        <taxon>Clostridia</taxon>
        <taxon>Eubacteriales</taxon>
        <taxon>Clostridiales Family XVII. Incertae Sedis</taxon>
        <taxon>Sulfobacillus</taxon>
    </lineage>
</organism>
<dbReference type="Gene3D" id="3.90.550.10">
    <property type="entry name" value="Spore Coat Polysaccharide Biosynthesis Protein SpsA, Chain A"/>
    <property type="match status" value="1"/>
</dbReference>
<accession>A0A2T2WP24</accession>